<evidence type="ECO:0000313" key="2">
    <source>
        <dbReference type="EMBL" id="GIE97083.1"/>
    </source>
</evidence>
<keyword evidence="1" id="KW-0732">Signal</keyword>
<accession>A0A919K1T5</accession>
<dbReference type="Pfam" id="PF01186">
    <property type="entry name" value="Lysyl_oxidase"/>
    <property type="match status" value="1"/>
</dbReference>
<dbReference type="RefSeq" id="WP_203783643.1">
    <property type="nucleotide sequence ID" value="NZ_BOMV01000054.1"/>
</dbReference>
<dbReference type="EMBL" id="BOMV01000054">
    <property type="protein sequence ID" value="GIE97083.1"/>
    <property type="molecule type" value="Genomic_DNA"/>
</dbReference>
<feature type="signal peptide" evidence="1">
    <location>
        <begin position="1"/>
        <end position="40"/>
    </location>
</feature>
<protein>
    <submittedName>
        <fullName evidence="2">Uncharacterized protein</fullName>
    </submittedName>
</protein>
<dbReference type="GO" id="GO:0016641">
    <property type="term" value="F:oxidoreductase activity, acting on the CH-NH2 group of donors, oxygen as acceptor"/>
    <property type="evidence" value="ECO:0007669"/>
    <property type="project" value="InterPro"/>
</dbReference>
<keyword evidence="3" id="KW-1185">Reference proteome</keyword>
<proteinExistence type="predicted"/>
<reference evidence="2" key="1">
    <citation type="submission" date="2021-01" db="EMBL/GenBank/DDBJ databases">
        <title>Whole genome shotgun sequence of Actinoplanes rishiriensis NBRC 108556.</title>
        <authorList>
            <person name="Komaki H."/>
            <person name="Tamura T."/>
        </authorList>
    </citation>
    <scope>NUCLEOTIDE SEQUENCE</scope>
    <source>
        <strain evidence="2">NBRC 108556</strain>
    </source>
</reference>
<sequence>MRLQTSSTFRRDLARSLRRVVPVLLATALAVYGMSAAADAADPTKIKLTSAGPAKLWAGSVSSTGPVTPSVPECAAVHCDRLTLVVDLPDNVWRKPGGVQVAVRWDGATEGALGLFVYRGRTLVAKSTAGVGLAQSLLLRSATDGTYTIYVSYGVTFGAVDPDPVIPYEALAEVEYDPAAKPVRNLLPDLKSLPQENVTYDNPGTIFGDTAQPGQSCFDSERTEHAAVQCLRFDQVLQNIGEGPVELRFNRQAGVRQDEPVVQRIFRSAGGYTDRDAGLVEFHPVHGHYHFKGFAQSDLWLADSTGKVVGTAPAAEGDKVSFCVADTDLVTFGRKGDAPMSYPAPDCLDPKSVEGTTEYFWYGMSRGWADRYNWYLPDQYIDTSGLADGTYVLFTRVDPENKLQESSDTNNCGSVIVRLSGLATETPAAQLLGSGPACV</sequence>
<dbReference type="Proteomes" id="UP000636960">
    <property type="component" value="Unassembled WGS sequence"/>
</dbReference>
<organism evidence="2 3">
    <name type="scientific">Paractinoplanes rishiriensis</name>
    <dbReference type="NCBI Taxonomy" id="1050105"/>
    <lineage>
        <taxon>Bacteria</taxon>
        <taxon>Bacillati</taxon>
        <taxon>Actinomycetota</taxon>
        <taxon>Actinomycetes</taxon>
        <taxon>Micromonosporales</taxon>
        <taxon>Micromonosporaceae</taxon>
        <taxon>Paractinoplanes</taxon>
    </lineage>
</organism>
<evidence type="ECO:0000256" key="1">
    <source>
        <dbReference type="SAM" id="SignalP"/>
    </source>
</evidence>
<dbReference type="InterPro" id="IPR001695">
    <property type="entry name" value="Lysyl_oxidase"/>
</dbReference>
<dbReference type="AlphaFoldDB" id="A0A919K1T5"/>
<dbReference type="GO" id="GO:0005507">
    <property type="term" value="F:copper ion binding"/>
    <property type="evidence" value="ECO:0007669"/>
    <property type="project" value="InterPro"/>
</dbReference>
<name>A0A919K1T5_9ACTN</name>
<evidence type="ECO:0000313" key="3">
    <source>
        <dbReference type="Proteomes" id="UP000636960"/>
    </source>
</evidence>
<comment type="caution">
    <text evidence="2">The sequence shown here is derived from an EMBL/GenBank/DDBJ whole genome shotgun (WGS) entry which is preliminary data.</text>
</comment>
<gene>
    <name evidence="2" type="ORF">Ari01nite_45480</name>
</gene>
<feature type="chain" id="PRO_5039171790" evidence="1">
    <location>
        <begin position="41"/>
        <end position="439"/>
    </location>
</feature>